<keyword evidence="4" id="KW-1185">Reference proteome</keyword>
<dbReference type="InterPro" id="IPR057255">
    <property type="entry name" value="2TM_P5A-ATPase"/>
</dbReference>
<keyword evidence="1" id="KW-1133">Transmembrane helix</keyword>
<evidence type="ECO:0000256" key="1">
    <source>
        <dbReference type="SAM" id="Phobius"/>
    </source>
</evidence>
<gene>
    <name evidence="3" type="ORF">NC653_040585</name>
</gene>
<dbReference type="Proteomes" id="UP001164929">
    <property type="component" value="Chromosome 19"/>
</dbReference>
<reference evidence="3" key="1">
    <citation type="journal article" date="2023" name="Mol. Ecol. Resour.">
        <title>Chromosome-level genome assembly of a triploid poplar Populus alba 'Berolinensis'.</title>
        <authorList>
            <person name="Chen S."/>
            <person name="Yu Y."/>
            <person name="Wang X."/>
            <person name="Wang S."/>
            <person name="Zhang T."/>
            <person name="Zhou Y."/>
            <person name="He R."/>
            <person name="Meng N."/>
            <person name="Wang Y."/>
            <person name="Liu W."/>
            <person name="Liu Z."/>
            <person name="Liu J."/>
            <person name="Guo Q."/>
            <person name="Huang H."/>
            <person name="Sederoff R.R."/>
            <person name="Wang G."/>
            <person name="Qu G."/>
            <person name="Chen S."/>
        </authorList>
    </citation>
    <scope>NUCLEOTIDE SEQUENCE</scope>
    <source>
        <strain evidence="3">SC-2020</strain>
    </source>
</reference>
<dbReference type="AlphaFoldDB" id="A0AAD6L7J3"/>
<dbReference type="Pfam" id="PF23143">
    <property type="entry name" value="2TM_P5A-ATPase"/>
    <property type="match status" value="1"/>
</dbReference>
<protein>
    <recommendedName>
        <fullName evidence="2">P5A-ATPase transmembrane helical hairpin domain-containing protein</fullName>
    </recommendedName>
</protein>
<evidence type="ECO:0000259" key="2">
    <source>
        <dbReference type="Pfam" id="PF23143"/>
    </source>
</evidence>
<feature type="transmembrane region" description="Helical" evidence="1">
    <location>
        <begin position="13"/>
        <end position="35"/>
    </location>
</feature>
<keyword evidence="1" id="KW-0472">Membrane</keyword>
<sequence length="88" mass="10137">MVTILPSIDIVDALIVLGGLVSIHVLASLFTVWSVDFKCFTQYRKANDIYAADSCKLHRGVTNDVEYRMIEEFVKIMFMVEKFDRMDI</sequence>
<dbReference type="EMBL" id="JAQIZT010000019">
    <property type="protein sequence ID" value="KAJ6951238.1"/>
    <property type="molecule type" value="Genomic_DNA"/>
</dbReference>
<name>A0AAD6L7J3_9ROSI</name>
<proteinExistence type="predicted"/>
<evidence type="ECO:0000313" key="3">
    <source>
        <dbReference type="EMBL" id="KAJ6951238.1"/>
    </source>
</evidence>
<evidence type="ECO:0000313" key="4">
    <source>
        <dbReference type="Proteomes" id="UP001164929"/>
    </source>
</evidence>
<feature type="domain" description="P5A-ATPase transmembrane helical hairpin" evidence="2">
    <location>
        <begin position="4"/>
        <end position="47"/>
    </location>
</feature>
<comment type="caution">
    <text evidence="3">The sequence shown here is derived from an EMBL/GenBank/DDBJ whole genome shotgun (WGS) entry which is preliminary data.</text>
</comment>
<keyword evidence="1" id="KW-0812">Transmembrane</keyword>
<organism evidence="3 4">
    <name type="scientific">Populus alba x Populus x berolinensis</name>
    <dbReference type="NCBI Taxonomy" id="444605"/>
    <lineage>
        <taxon>Eukaryota</taxon>
        <taxon>Viridiplantae</taxon>
        <taxon>Streptophyta</taxon>
        <taxon>Embryophyta</taxon>
        <taxon>Tracheophyta</taxon>
        <taxon>Spermatophyta</taxon>
        <taxon>Magnoliopsida</taxon>
        <taxon>eudicotyledons</taxon>
        <taxon>Gunneridae</taxon>
        <taxon>Pentapetalae</taxon>
        <taxon>rosids</taxon>
        <taxon>fabids</taxon>
        <taxon>Malpighiales</taxon>
        <taxon>Salicaceae</taxon>
        <taxon>Saliceae</taxon>
        <taxon>Populus</taxon>
    </lineage>
</organism>
<accession>A0AAD6L7J3</accession>